<feature type="region of interest" description="Disordered" evidence="2">
    <location>
        <begin position="144"/>
        <end position="165"/>
    </location>
</feature>
<evidence type="ECO:0000259" key="3">
    <source>
        <dbReference type="Pfam" id="PF02311"/>
    </source>
</evidence>
<protein>
    <recommendedName>
        <fullName evidence="3">AraC-type arabinose-binding/dimerisation domain-containing protein</fullName>
    </recommendedName>
</protein>
<dbReference type="EMBL" id="WRPM01000070">
    <property type="protein sequence ID" value="MVT26677.1"/>
    <property type="molecule type" value="Genomic_DNA"/>
</dbReference>
<dbReference type="InterPro" id="IPR003313">
    <property type="entry name" value="AraC-bd"/>
</dbReference>
<evidence type="ECO:0000256" key="1">
    <source>
        <dbReference type="ARBA" id="ARBA00023125"/>
    </source>
</evidence>
<dbReference type="GO" id="GO:0006355">
    <property type="term" value="P:regulation of DNA-templated transcription"/>
    <property type="evidence" value="ECO:0007669"/>
    <property type="project" value="InterPro"/>
</dbReference>
<keyword evidence="1" id="KW-0238">DNA-binding</keyword>
<dbReference type="InterPro" id="IPR037923">
    <property type="entry name" value="HTH-like"/>
</dbReference>
<accession>A0A7K1UJM0</accession>
<sequence>MDGHTLRHYPPEVPKRLGPALYPVESLTAERLRPERGRFPAHSHDEFVISVNSPNVNAEHVILDGKRFTVGPDEITVYNPGQVQASWAETQEDSPWECFSIHISPETAAAVTGGDPVEAHRAAVAGPGLAGALRRAAIAKVCPGGRADYPMGRRRSSGTQQTGHR</sequence>
<dbReference type="SUPFAM" id="SSF51215">
    <property type="entry name" value="Regulatory protein AraC"/>
    <property type="match status" value="1"/>
</dbReference>
<dbReference type="Pfam" id="PF02311">
    <property type="entry name" value="AraC_binding"/>
    <property type="match status" value="1"/>
</dbReference>
<evidence type="ECO:0000256" key="2">
    <source>
        <dbReference type="SAM" id="MobiDB-lite"/>
    </source>
</evidence>
<comment type="caution">
    <text evidence="4">The sequence shown here is derived from an EMBL/GenBank/DDBJ whole genome shotgun (WGS) entry which is preliminary data.</text>
</comment>
<gene>
    <name evidence="4" type="ORF">GNZ21_09955</name>
</gene>
<organism evidence="4 5">
    <name type="scientific">Nesterenkonia alkaliphila</name>
    <dbReference type="NCBI Taxonomy" id="1463631"/>
    <lineage>
        <taxon>Bacteria</taxon>
        <taxon>Bacillati</taxon>
        <taxon>Actinomycetota</taxon>
        <taxon>Actinomycetes</taxon>
        <taxon>Micrococcales</taxon>
        <taxon>Micrococcaceae</taxon>
        <taxon>Nesterenkonia</taxon>
    </lineage>
</organism>
<dbReference type="Proteomes" id="UP000460157">
    <property type="component" value="Unassembled WGS sequence"/>
</dbReference>
<name>A0A7K1UJM0_9MICC</name>
<evidence type="ECO:0000313" key="4">
    <source>
        <dbReference type="EMBL" id="MVT26677.1"/>
    </source>
</evidence>
<proteinExistence type="predicted"/>
<feature type="domain" description="AraC-type arabinose-binding/dimerisation" evidence="3">
    <location>
        <begin position="63"/>
        <end position="122"/>
    </location>
</feature>
<evidence type="ECO:0000313" key="5">
    <source>
        <dbReference type="Proteomes" id="UP000460157"/>
    </source>
</evidence>
<dbReference type="AlphaFoldDB" id="A0A7K1UJM0"/>
<keyword evidence="5" id="KW-1185">Reference proteome</keyword>
<reference evidence="4 5" key="1">
    <citation type="submission" date="2019-12" db="EMBL/GenBank/DDBJ databases">
        <title>Nesterenkonia muleiensis sp. nov., a novel actinobacterium isolated from sap of Populus euphratica.</title>
        <authorList>
            <person name="Wang R."/>
        </authorList>
    </citation>
    <scope>NUCLEOTIDE SEQUENCE [LARGE SCALE GENOMIC DNA]</scope>
    <source>
        <strain evidence="4 5">F10</strain>
    </source>
</reference>
<dbReference type="GO" id="GO:0003677">
    <property type="term" value="F:DNA binding"/>
    <property type="evidence" value="ECO:0007669"/>
    <property type="project" value="UniProtKB-KW"/>
</dbReference>